<dbReference type="RefSeq" id="WP_176767746.1">
    <property type="nucleotide sequence ID" value="NZ_FNHH01000043.1"/>
</dbReference>
<accession>A0A1G9YS91</accession>
<keyword evidence="2" id="KW-1185">Reference proteome</keyword>
<sequence length="48" mass="5630">MKFITGKDRNQTEFFCLEQTIAQDNEVRLIDLFVASIKLVDFGFDMQL</sequence>
<organism evidence="1 2">
    <name type="scientific">Daejeonella rubra</name>
    <dbReference type="NCBI Taxonomy" id="990371"/>
    <lineage>
        <taxon>Bacteria</taxon>
        <taxon>Pseudomonadati</taxon>
        <taxon>Bacteroidota</taxon>
        <taxon>Sphingobacteriia</taxon>
        <taxon>Sphingobacteriales</taxon>
        <taxon>Sphingobacteriaceae</taxon>
        <taxon>Daejeonella</taxon>
    </lineage>
</organism>
<reference evidence="2" key="1">
    <citation type="submission" date="2016-10" db="EMBL/GenBank/DDBJ databases">
        <authorList>
            <person name="Varghese N."/>
            <person name="Submissions S."/>
        </authorList>
    </citation>
    <scope>NUCLEOTIDE SEQUENCE [LARGE SCALE GENOMIC DNA]</scope>
    <source>
        <strain evidence="2">DSM 24536</strain>
    </source>
</reference>
<name>A0A1G9YS91_9SPHI</name>
<dbReference type="Proteomes" id="UP000199226">
    <property type="component" value="Unassembled WGS sequence"/>
</dbReference>
<dbReference type="AlphaFoldDB" id="A0A1G9YS91"/>
<protein>
    <submittedName>
        <fullName evidence="1">Uncharacterized protein</fullName>
    </submittedName>
</protein>
<proteinExistence type="predicted"/>
<dbReference type="EMBL" id="FNHH01000043">
    <property type="protein sequence ID" value="SDN11371.1"/>
    <property type="molecule type" value="Genomic_DNA"/>
</dbReference>
<gene>
    <name evidence="1" type="ORF">SAMN05421813_1432</name>
</gene>
<evidence type="ECO:0000313" key="1">
    <source>
        <dbReference type="EMBL" id="SDN11371.1"/>
    </source>
</evidence>
<evidence type="ECO:0000313" key="2">
    <source>
        <dbReference type="Proteomes" id="UP000199226"/>
    </source>
</evidence>